<dbReference type="GO" id="GO:0016020">
    <property type="term" value="C:membrane"/>
    <property type="evidence" value="ECO:0007669"/>
    <property type="project" value="InterPro"/>
</dbReference>
<dbReference type="RefSeq" id="WP_219052143.1">
    <property type="nucleotide sequence ID" value="NZ_JAHWDP010000002.1"/>
</dbReference>
<dbReference type="Proteomes" id="UP001138686">
    <property type="component" value="Unassembled WGS sequence"/>
</dbReference>
<dbReference type="InterPro" id="IPR005331">
    <property type="entry name" value="Sulfotransferase"/>
</dbReference>
<evidence type="ECO:0000313" key="2">
    <source>
        <dbReference type="Proteomes" id="UP001138686"/>
    </source>
</evidence>
<gene>
    <name evidence="1" type="ORF">KXJ69_06395</name>
</gene>
<accession>A0A9X1JV92</accession>
<comment type="caution">
    <text evidence="1">The sequence shown here is derived from an EMBL/GenBank/DDBJ whole genome shotgun (WGS) entry which is preliminary data.</text>
</comment>
<dbReference type="Pfam" id="PF03567">
    <property type="entry name" value="Sulfotransfer_2"/>
    <property type="match status" value="1"/>
</dbReference>
<name>A0A9X1JV92_9FLAO</name>
<reference evidence="1" key="1">
    <citation type="submission" date="2021-07" db="EMBL/GenBank/DDBJ databases">
        <title>Aureisphaera sp. CAU 1614 isolated from sea sediment.</title>
        <authorList>
            <person name="Kim W."/>
        </authorList>
    </citation>
    <scope>NUCLEOTIDE SEQUENCE</scope>
    <source>
        <strain evidence="1">CAU 1614</strain>
    </source>
</reference>
<proteinExistence type="predicted"/>
<sequence length="211" mass="24578">MEFDNISFAHNFIFIHVPKNAGTSIGQSLSITTTRHYTVKEYVSMLGKEAYAAMFSFAFVRNPFDRFISLYNYARMEESYYHSAIHPEKAIYGKHLDYDILKNASIEEAANFLVEGKLVHNPPHNQWQPQVTWLKDSMGKINVTYLARFEDIDLHTRNIHNILSMPFSESLPKINTSPALEKDYGKLINSNAKKIIEKYYEEDLNTFNYQF</sequence>
<keyword evidence="2" id="KW-1185">Reference proteome</keyword>
<dbReference type="AlphaFoldDB" id="A0A9X1JV92"/>
<evidence type="ECO:0000313" key="1">
    <source>
        <dbReference type="EMBL" id="MBW2937729.1"/>
    </source>
</evidence>
<dbReference type="GO" id="GO:0008146">
    <property type="term" value="F:sulfotransferase activity"/>
    <property type="evidence" value="ECO:0007669"/>
    <property type="project" value="InterPro"/>
</dbReference>
<protein>
    <submittedName>
        <fullName evidence="1">Sulfotransferase family protein</fullName>
    </submittedName>
</protein>
<dbReference type="EMBL" id="JAHWDP010000002">
    <property type="protein sequence ID" value="MBW2937729.1"/>
    <property type="molecule type" value="Genomic_DNA"/>
</dbReference>
<organism evidence="1 2">
    <name type="scientific">Halomarinibacterium sedimenti</name>
    <dbReference type="NCBI Taxonomy" id="2857106"/>
    <lineage>
        <taxon>Bacteria</taxon>
        <taxon>Pseudomonadati</taxon>
        <taxon>Bacteroidota</taxon>
        <taxon>Flavobacteriia</taxon>
        <taxon>Flavobacteriales</taxon>
        <taxon>Flavobacteriaceae</taxon>
        <taxon>Halomarinibacterium</taxon>
    </lineage>
</organism>